<feature type="signal peptide" evidence="2">
    <location>
        <begin position="1"/>
        <end position="19"/>
    </location>
</feature>
<dbReference type="SUPFAM" id="SSF56954">
    <property type="entry name" value="Outer membrane efflux proteins (OEP)"/>
    <property type="match status" value="1"/>
</dbReference>
<reference evidence="3 4" key="1">
    <citation type="submission" date="2018-05" db="EMBL/GenBank/DDBJ databases">
        <title>Chitinophaga sp. K3CV102501T nov., isolated from isolated from a monsoon evergreen broad-leaved forest soil.</title>
        <authorList>
            <person name="Lv Y."/>
        </authorList>
    </citation>
    <scope>NUCLEOTIDE SEQUENCE [LARGE SCALE GENOMIC DNA]</scope>
    <source>
        <strain evidence="3 4">GDMCC 1.1325</strain>
    </source>
</reference>
<feature type="coiled-coil region" evidence="1">
    <location>
        <begin position="326"/>
        <end position="353"/>
    </location>
</feature>
<evidence type="ECO:0000313" key="3">
    <source>
        <dbReference type="EMBL" id="RBL88910.1"/>
    </source>
</evidence>
<dbReference type="PANTHER" id="PTHR30203">
    <property type="entry name" value="OUTER MEMBRANE CATION EFFLUX PROTEIN"/>
    <property type="match status" value="1"/>
</dbReference>
<sequence>MKKIRTTLLLLLILTQIQAQERNIQYFLEQGMVNSPLLKDYQNQLLSAAIDSMRLRASYGFLVNGNSINTYAPVIHGYGYDNAISNGAQVSALVSASRLFVGKRNIENQFRAISLQNETTRNTAAITSQDLKKNITAQYITAYGDWAQYLFNQDVLKLLQEESSLLIQLTRAGTYKQTDYLTFLVTLQQQELLVKQLQAQYQNNYALLNYLCGLTDTAFHELPDPVLQPENIPGPEYTIFFRKFQLDSLQLKNSDAQIDYNYHPRISLFADGGYNSSLAVDPYKNIGVSAGVSLTVPIYDGKQRKMQHDKITLSEHTRRGYQDFFMQQYRQLIQQLTQQLQAAQQLIDQASARIKYAEGLIQANRKLLMSGDVRIADYIIAINNYLNAKNIITLNTINKYQLINQLNYWNRIN</sequence>
<proteinExistence type="predicted"/>
<dbReference type="OrthoDB" id="1091220at2"/>
<feature type="chain" id="PRO_5016728101" description="TolC family protein" evidence="2">
    <location>
        <begin position="20"/>
        <end position="413"/>
    </location>
</feature>
<organism evidence="3 4">
    <name type="scientific">Chitinophaga flava</name>
    <dbReference type="NCBI Taxonomy" id="2259036"/>
    <lineage>
        <taxon>Bacteria</taxon>
        <taxon>Pseudomonadati</taxon>
        <taxon>Bacteroidota</taxon>
        <taxon>Chitinophagia</taxon>
        <taxon>Chitinophagales</taxon>
        <taxon>Chitinophagaceae</taxon>
        <taxon>Chitinophaga</taxon>
    </lineage>
</organism>
<dbReference type="GO" id="GO:0015562">
    <property type="term" value="F:efflux transmembrane transporter activity"/>
    <property type="evidence" value="ECO:0007669"/>
    <property type="project" value="InterPro"/>
</dbReference>
<dbReference type="Proteomes" id="UP000253410">
    <property type="component" value="Unassembled WGS sequence"/>
</dbReference>
<gene>
    <name evidence="3" type="ORF">DF182_20385</name>
</gene>
<name>A0A365XRZ2_9BACT</name>
<dbReference type="InterPro" id="IPR010131">
    <property type="entry name" value="MdtP/NodT-like"/>
</dbReference>
<dbReference type="Gene3D" id="1.20.1600.10">
    <property type="entry name" value="Outer membrane efflux proteins (OEP)"/>
    <property type="match status" value="1"/>
</dbReference>
<keyword evidence="1" id="KW-0175">Coiled coil</keyword>
<dbReference type="RefSeq" id="WP_113617651.1">
    <property type="nucleotide sequence ID" value="NZ_QFFJ01000002.1"/>
</dbReference>
<accession>A0A365XRZ2</accession>
<dbReference type="AlphaFoldDB" id="A0A365XRZ2"/>
<comment type="caution">
    <text evidence="3">The sequence shown here is derived from an EMBL/GenBank/DDBJ whole genome shotgun (WGS) entry which is preliminary data.</text>
</comment>
<protein>
    <recommendedName>
        <fullName evidence="5">TolC family protein</fullName>
    </recommendedName>
</protein>
<evidence type="ECO:0000313" key="4">
    <source>
        <dbReference type="Proteomes" id="UP000253410"/>
    </source>
</evidence>
<evidence type="ECO:0000256" key="2">
    <source>
        <dbReference type="SAM" id="SignalP"/>
    </source>
</evidence>
<keyword evidence="4" id="KW-1185">Reference proteome</keyword>
<dbReference type="EMBL" id="QFFJ01000002">
    <property type="protein sequence ID" value="RBL88910.1"/>
    <property type="molecule type" value="Genomic_DNA"/>
</dbReference>
<evidence type="ECO:0000256" key="1">
    <source>
        <dbReference type="SAM" id="Coils"/>
    </source>
</evidence>
<keyword evidence="2" id="KW-0732">Signal</keyword>
<evidence type="ECO:0008006" key="5">
    <source>
        <dbReference type="Google" id="ProtNLM"/>
    </source>
</evidence>